<evidence type="ECO:0000313" key="7">
    <source>
        <dbReference type="Proteomes" id="UP000235036"/>
    </source>
</evidence>
<evidence type="ECO:0000256" key="1">
    <source>
        <dbReference type="ARBA" id="ARBA00010609"/>
    </source>
</evidence>
<gene>
    <name evidence="6" type="ORF">CEN44_12360</name>
</gene>
<dbReference type="Pfam" id="PF07731">
    <property type="entry name" value="Cu-oxidase_2"/>
    <property type="match status" value="1"/>
</dbReference>
<dbReference type="Pfam" id="PF07732">
    <property type="entry name" value="Cu-oxidase_3"/>
    <property type="match status" value="2"/>
</dbReference>
<keyword evidence="7" id="KW-1185">Reference proteome</keyword>
<dbReference type="PANTHER" id="PTHR48267">
    <property type="entry name" value="CUPREDOXIN SUPERFAMILY PROTEIN"/>
    <property type="match status" value="1"/>
</dbReference>
<dbReference type="EMBL" id="NRQW01000264">
    <property type="protein sequence ID" value="PLZ89761.1"/>
    <property type="molecule type" value="Genomic_DNA"/>
</dbReference>
<dbReference type="GO" id="GO:0016491">
    <property type="term" value="F:oxidoreductase activity"/>
    <property type="evidence" value="ECO:0007669"/>
    <property type="project" value="UniProtKB-KW"/>
</dbReference>
<dbReference type="InterPro" id="IPR011707">
    <property type="entry name" value="Cu-oxidase-like_N"/>
</dbReference>
<evidence type="ECO:0000259" key="5">
    <source>
        <dbReference type="Pfam" id="PF07732"/>
    </source>
</evidence>
<dbReference type="InterPro" id="IPR045087">
    <property type="entry name" value="Cu-oxidase_fam"/>
</dbReference>
<dbReference type="SUPFAM" id="SSF49503">
    <property type="entry name" value="Cupredoxins"/>
    <property type="match status" value="3"/>
</dbReference>
<dbReference type="InterPro" id="IPR011706">
    <property type="entry name" value="Cu-oxidase_C"/>
</dbReference>
<name>A0A2N6K332_FISMU</name>
<dbReference type="Gene3D" id="2.60.40.420">
    <property type="entry name" value="Cupredoxins - blue copper proteins"/>
    <property type="match status" value="3"/>
</dbReference>
<evidence type="ECO:0000259" key="4">
    <source>
        <dbReference type="Pfam" id="PF07731"/>
    </source>
</evidence>
<reference evidence="6 7" key="1">
    <citation type="submission" date="2017-08" db="EMBL/GenBank/DDBJ databases">
        <title>Genomes of Fischerella (Mastigocladus) sp. strains.</title>
        <authorList>
            <person name="Miller S.R."/>
        </authorList>
    </citation>
    <scope>NUCLEOTIDE SEQUENCE [LARGE SCALE GENOMIC DNA]</scope>
    <source>
        <strain evidence="6 7">CCMEE 5323</strain>
    </source>
</reference>
<comment type="caution">
    <text evidence="6">The sequence shown here is derived from an EMBL/GenBank/DDBJ whole genome shotgun (WGS) entry which is preliminary data.</text>
</comment>
<dbReference type="CDD" id="cd13890">
    <property type="entry name" value="CuRO_3_CueO_FtsP"/>
    <property type="match status" value="1"/>
</dbReference>
<dbReference type="GO" id="GO:0005507">
    <property type="term" value="F:copper ion binding"/>
    <property type="evidence" value="ECO:0007669"/>
    <property type="project" value="InterPro"/>
</dbReference>
<comment type="similarity">
    <text evidence="1">Belongs to the multicopper oxidase family.</text>
</comment>
<evidence type="ECO:0000256" key="2">
    <source>
        <dbReference type="ARBA" id="ARBA00022723"/>
    </source>
</evidence>
<dbReference type="InterPro" id="IPR002355">
    <property type="entry name" value="Cu_oxidase_Cu_BS"/>
</dbReference>
<feature type="domain" description="Plastocyanin-like" evidence="4">
    <location>
        <begin position="404"/>
        <end position="509"/>
    </location>
</feature>
<dbReference type="PANTHER" id="PTHR48267:SF1">
    <property type="entry name" value="BILIRUBIN OXIDASE"/>
    <property type="match status" value="1"/>
</dbReference>
<organism evidence="6 7">
    <name type="scientific">Fischerella muscicola CCMEE 5323</name>
    <dbReference type="NCBI Taxonomy" id="2019572"/>
    <lineage>
        <taxon>Bacteria</taxon>
        <taxon>Bacillati</taxon>
        <taxon>Cyanobacteriota</taxon>
        <taxon>Cyanophyceae</taxon>
        <taxon>Nostocales</taxon>
        <taxon>Hapalosiphonaceae</taxon>
        <taxon>Fischerella</taxon>
    </lineage>
</organism>
<proteinExistence type="inferred from homology"/>
<dbReference type="AlphaFoldDB" id="A0A2N6K332"/>
<accession>A0A2N6K332</accession>
<sequence>MTRKAFLKLAVGAGITVPLSSLAIAAYSRLGSRQRASAIAVPPFHVPLPIPPILQPTRTDNSTDYYEIIQKEGQVEILPGLRTPIWGYDGIFPGPTITARRGRQVVIRQRNKLSVPVVVHLHGGKTPPESDGYPTDLILPADSNYAATAHEGHATVGGIGYGFKDYTYPNEQPSATLWYHDHRDMFTGAQVYRGLAGFYLIHDAIEDELPLPKGDKDVPLMISDHIFNEDGSFFYPSVDPTLHEEGIEDGYHQGVQGDTILVNGAPFPFLELSNTRYRFRLLNASNRRIYKLALDPPPPERAAFIQIGSDAGLLPAPVPQTELIIAPAERFDVVIDFSHYAIGTQVVLKNLDGNHTTSQVMRFDVVRSQPDDSAIPDRLLPDEEALNPAQAEVTRRVILSRSGKRFRINGKEFAPNRVEFRPCLNSTEIWEVFADIPHPFHMHLAHFQVLSRNNQNPASTDVGWKDTVRVGPREMVRIIARFTPYRGKFIYHCHMLEHEDLGMMDNFEVV</sequence>
<feature type="domain" description="Plastocyanin-like" evidence="5">
    <location>
        <begin position="72"/>
        <end position="138"/>
    </location>
</feature>
<protein>
    <submittedName>
        <fullName evidence="6">Copper oxidase</fullName>
    </submittedName>
</protein>
<dbReference type="InterPro" id="IPR008972">
    <property type="entry name" value="Cupredoxin"/>
</dbReference>
<keyword evidence="3" id="KW-0560">Oxidoreductase</keyword>
<evidence type="ECO:0000313" key="6">
    <source>
        <dbReference type="EMBL" id="PLZ89761.1"/>
    </source>
</evidence>
<evidence type="ECO:0000256" key="3">
    <source>
        <dbReference type="ARBA" id="ARBA00023002"/>
    </source>
</evidence>
<feature type="domain" description="Plastocyanin-like" evidence="5">
    <location>
        <begin position="165"/>
        <end position="203"/>
    </location>
</feature>
<keyword evidence="2" id="KW-0479">Metal-binding</keyword>
<dbReference type="Proteomes" id="UP000235036">
    <property type="component" value="Unassembled WGS sequence"/>
</dbReference>
<dbReference type="PROSITE" id="PS00080">
    <property type="entry name" value="MULTICOPPER_OXIDASE2"/>
    <property type="match status" value="1"/>
</dbReference>